<accession>A0A8X6WXD4</accession>
<keyword evidence="3" id="KW-1185">Reference proteome</keyword>
<dbReference type="EMBL" id="BMAV01003486">
    <property type="protein sequence ID" value="GFY43104.1"/>
    <property type="molecule type" value="Genomic_DNA"/>
</dbReference>
<evidence type="ECO:0000313" key="3">
    <source>
        <dbReference type="Proteomes" id="UP000886998"/>
    </source>
</evidence>
<reference evidence="2" key="1">
    <citation type="submission" date="2020-08" db="EMBL/GenBank/DDBJ databases">
        <title>Multicomponent nature underlies the extraordinary mechanical properties of spider dragline silk.</title>
        <authorList>
            <person name="Kono N."/>
            <person name="Nakamura H."/>
            <person name="Mori M."/>
            <person name="Yoshida Y."/>
            <person name="Ohtoshi R."/>
            <person name="Malay A.D."/>
            <person name="Moran D.A.P."/>
            <person name="Tomita M."/>
            <person name="Numata K."/>
            <person name="Arakawa K."/>
        </authorList>
    </citation>
    <scope>NUCLEOTIDE SEQUENCE</scope>
</reference>
<feature type="compositionally biased region" description="Basic and acidic residues" evidence="1">
    <location>
        <begin position="41"/>
        <end position="54"/>
    </location>
</feature>
<protein>
    <submittedName>
        <fullName evidence="2">Uncharacterized protein</fullName>
    </submittedName>
</protein>
<gene>
    <name evidence="2" type="ORF">TNIN_479671</name>
</gene>
<organism evidence="2 3">
    <name type="scientific">Trichonephila inaurata madagascariensis</name>
    <dbReference type="NCBI Taxonomy" id="2747483"/>
    <lineage>
        <taxon>Eukaryota</taxon>
        <taxon>Metazoa</taxon>
        <taxon>Ecdysozoa</taxon>
        <taxon>Arthropoda</taxon>
        <taxon>Chelicerata</taxon>
        <taxon>Arachnida</taxon>
        <taxon>Araneae</taxon>
        <taxon>Araneomorphae</taxon>
        <taxon>Entelegynae</taxon>
        <taxon>Araneoidea</taxon>
        <taxon>Nephilidae</taxon>
        <taxon>Trichonephila</taxon>
        <taxon>Trichonephila inaurata</taxon>
    </lineage>
</organism>
<dbReference type="OrthoDB" id="10533355at2759"/>
<name>A0A8X6WXD4_9ARAC</name>
<proteinExistence type="predicted"/>
<evidence type="ECO:0000256" key="1">
    <source>
        <dbReference type="SAM" id="MobiDB-lite"/>
    </source>
</evidence>
<dbReference type="AlphaFoldDB" id="A0A8X6WXD4"/>
<comment type="caution">
    <text evidence="2">The sequence shown here is derived from an EMBL/GenBank/DDBJ whole genome shotgun (WGS) entry which is preliminary data.</text>
</comment>
<feature type="region of interest" description="Disordered" evidence="1">
    <location>
        <begin position="35"/>
        <end position="64"/>
    </location>
</feature>
<sequence length="110" mass="12841">MYSCRPHIYFTGSLRSLNLSVPKRCRYLKALLSSGGECEEEKEKKKEEKRRETGVESLEAENPKQRRKKACGNCKSICPRGRVFKMRRGLPNLKRKVVTARARKDKHIEF</sequence>
<dbReference type="Proteomes" id="UP000886998">
    <property type="component" value="Unassembled WGS sequence"/>
</dbReference>
<evidence type="ECO:0000313" key="2">
    <source>
        <dbReference type="EMBL" id="GFY43104.1"/>
    </source>
</evidence>